<proteinExistence type="predicted"/>
<dbReference type="KEGG" id="nde:NIDE0476"/>
<evidence type="ECO:0000256" key="1">
    <source>
        <dbReference type="SAM" id="SignalP"/>
    </source>
</evidence>
<keyword evidence="3" id="KW-1185">Reference proteome</keyword>
<dbReference type="Gene3D" id="2.40.160.20">
    <property type="match status" value="1"/>
</dbReference>
<feature type="chain" id="PRO_5003119772" description="Outer membrane protein beta-barrel domain-containing protein" evidence="1">
    <location>
        <begin position="25"/>
        <end position="180"/>
    </location>
</feature>
<dbReference type="Proteomes" id="UP000001660">
    <property type="component" value="Chromosome"/>
</dbReference>
<name>D8PAJ2_9BACT</name>
<evidence type="ECO:0000313" key="3">
    <source>
        <dbReference type="Proteomes" id="UP000001660"/>
    </source>
</evidence>
<organism evidence="2 3">
    <name type="scientific">Nitrospira defluvii</name>
    <dbReference type="NCBI Taxonomy" id="330214"/>
    <lineage>
        <taxon>Bacteria</taxon>
        <taxon>Pseudomonadati</taxon>
        <taxon>Nitrospirota</taxon>
        <taxon>Nitrospiria</taxon>
        <taxon>Nitrospirales</taxon>
        <taxon>Nitrospiraceae</taxon>
        <taxon>Nitrospira</taxon>
    </lineage>
</organism>
<dbReference type="TCDB" id="1.B.6.6.8">
    <property type="family name" value="the ompa-ompf porin (oop) family"/>
</dbReference>
<evidence type="ECO:0000313" key="2">
    <source>
        <dbReference type="EMBL" id="CBK40251.1"/>
    </source>
</evidence>
<dbReference type="EMBL" id="FP929003">
    <property type="protein sequence ID" value="CBK40251.1"/>
    <property type="molecule type" value="Genomic_DNA"/>
</dbReference>
<dbReference type="OrthoDB" id="9781775at2"/>
<reference evidence="2 3" key="1">
    <citation type="journal article" date="2010" name="Proc. Natl. Acad. Sci. U.S.A.">
        <title>A Nitrospira metagenome illuminates the physiology and evolution of globally important nitrite-oxidizing bacteria.</title>
        <authorList>
            <person name="Lucker S."/>
            <person name="Wagner M."/>
            <person name="Maixner F."/>
            <person name="Pelletier E."/>
            <person name="Koch H."/>
            <person name="Vacherie B."/>
            <person name="Rattei T."/>
            <person name="Sinninghe Damste J."/>
            <person name="Spieck E."/>
            <person name="Le Paslier D."/>
            <person name="Daims H."/>
        </authorList>
    </citation>
    <scope>NUCLEOTIDE SEQUENCE [LARGE SCALE GENOMIC DNA]</scope>
</reference>
<dbReference type="AlphaFoldDB" id="D8PAJ2"/>
<dbReference type="HOGENOM" id="CLU_1493588_0_0_0"/>
<dbReference type="InterPro" id="IPR011250">
    <property type="entry name" value="OMP/PagP_B-barrel"/>
</dbReference>
<evidence type="ECO:0008006" key="4">
    <source>
        <dbReference type="Google" id="ProtNLM"/>
    </source>
</evidence>
<protein>
    <recommendedName>
        <fullName evidence="4">Outer membrane protein beta-barrel domain-containing protein</fullName>
    </recommendedName>
</protein>
<feature type="signal peptide" evidence="1">
    <location>
        <begin position="1"/>
        <end position="24"/>
    </location>
</feature>
<dbReference type="SUPFAM" id="SSF56925">
    <property type="entry name" value="OMPA-like"/>
    <property type="match status" value="1"/>
</dbReference>
<keyword evidence="1" id="KW-0732">Signal</keyword>
<accession>D8PAJ2</accession>
<gene>
    <name evidence="2" type="ORF">NIDE0476</name>
</gene>
<sequence length="180" mass="19592">MRRIRALLIGLTFLGIHWVAPTTAAEVQEPRWGFSTDLGLWSGTTNDTTFALGFGLDYYMDQNFSFGGMALFTPVGDLTQIGIAGVAKYHLRLNSGFNLVPFAGLGILHADLNRGNGPTKVDRNDTSHFIPLGMSLEYQVGPKIAFSTTLMVNLHHITLSAPVPDDNTSVALLFGIRWGP</sequence>